<evidence type="ECO:0000259" key="9">
    <source>
        <dbReference type="PROSITE" id="PS50157"/>
    </source>
</evidence>
<evidence type="ECO:0000313" key="11">
    <source>
        <dbReference type="EMBL" id="KAK6619127.1"/>
    </source>
</evidence>
<dbReference type="Gene3D" id="3.30.160.60">
    <property type="entry name" value="Classic Zinc Finger"/>
    <property type="match status" value="7"/>
</dbReference>
<feature type="domain" description="C2H2-type" evidence="9">
    <location>
        <begin position="457"/>
        <end position="484"/>
    </location>
</feature>
<evidence type="ECO:0000256" key="7">
    <source>
        <dbReference type="PROSITE-ProRule" id="PRU00309"/>
    </source>
</evidence>
<dbReference type="PANTHER" id="PTHR24379">
    <property type="entry name" value="KRAB AND ZINC FINGER DOMAIN-CONTAINING"/>
    <property type="match status" value="1"/>
</dbReference>
<keyword evidence="5 7" id="KW-0238">DNA-binding</keyword>
<sequence>MENQTSKCLVCEESCPQKGLTFFKFPKDESRLKVWMKEISPVLNNLKISPTKIREDGKICARHFKDTDFINFKKNSLVQNACPSIDIQEPNKGLLEDTNFNCKNINANLSFQRNESVFDGQECDTFQCGRCKTQFQLLSEFIDHKRVQCKLTENKDLLDKIGLENSVLPLQKTFLLSFNNKASDLSQTDLETAPIEEGNFIKIIRDESQVENEVVSLVLNEKGLLISNTIPTFAGQVVITPKLQTQPILLSNSDSSEPVASVILTADNTNPEGELIFTCPIQSELPSSCTVLPDVIPNEEQISHVVLTQPEAKSLDNFLVGTSNCYYKLNNSIDEPQTEDLLSLIQEQLPEDSKSERPTEPEAPEKKELGKSKSKLSCSYCGKTFEKPFNLQQHERVHTGERPFQCIICGRAFSQKSNVRKHMMRHKVWPQAKQTLKITGDKSQQSVSQSFLDQMNYSCQYCTMSFKSYSLYKKHLTLHSNFKVYRCIQKGCDETFSDLDEFLSHSKVHSSAEFQCHICLKAFTSLGELGAHQYDHDMTGKDKKEIEVKLKCEVCSAQFKTVESLKNHMAVDTHNYECVHCVSVFSSERFLRRHIATHLDPSQSKYKCPNCKKTFRTQKYLNNHIFVHLSEKPFSCEHCNKQFASKYRLKRHLAIHLNQHFECPFKAYLGCHKTFYRKDKLRDHLTTHSNCRVRPCQLCSKTFSSVAKLNQHMKKEHKLVKGKNVLKCMNCSQTFRKQKQLTQHHCTVGERKFRSNVRHRTQMEKTKTSETVSNIEIIMVPYVSDSGNRKCVENLA</sequence>
<feature type="domain" description="C2H2-type" evidence="9">
    <location>
        <begin position="694"/>
        <end position="722"/>
    </location>
</feature>
<evidence type="ECO:0000256" key="5">
    <source>
        <dbReference type="ARBA" id="ARBA00023125"/>
    </source>
</evidence>
<dbReference type="PROSITE" id="PS50157">
    <property type="entry name" value="ZINC_FINGER_C2H2_2"/>
    <property type="match status" value="11"/>
</dbReference>
<keyword evidence="1" id="KW-0479">Metal-binding</keyword>
<organism evidence="11 12">
    <name type="scientific">Polyplax serrata</name>
    <name type="common">Common mouse louse</name>
    <dbReference type="NCBI Taxonomy" id="468196"/>
    <lineage>
        <taxon>Eukaryota</taxon>
        <taxon>Metazoa</taxon>
        <taxon>Ecdysozoa</taxon>
        <taxon>Arthropoda</taxon>
        <taxon>Hexapoda</taxon>
        <taxon>Insecta</taxon>
        <taxon>Pterygota</taxon>
        <taxon>Neoptera</taxon>
        <taxon>Paraneoptera</taxon>
        <taxon>Psocodea</taxon>
        <taxon>Troctomorpha</taxon>
        <taxon>Phthiraptera</taxon>
        <taxon>Anoplura</taxon>
        <taxon>Polyplacidae</taxon>
        <taxon>Polyplax</taxon>
    </lineage>
</organism>
<dbReference type="Gene3D" id="6.20.210.20">
    <property type="entry name" value="THAP domain"/>
    <property type="match status" value="1"/>
</dbReference>
<keyword evidence="4" id="KW-0862">Zinc</keyword>
<feature type="domain" description="C2H2-type" evidence="9">
    <location>
        <begin position="576"/>
        <end position="603"/>
    </location>
</feature>
<dbReference type="InterPro" id="IPR013087">
    <property type="entry name" value="Znf_C2H2_type"/>
</dbReference>
<feature type="domain" description="THAP-type" evidence="10">
    <location>
        <begin position="1"/>
        <end position="86"/>
    </location>
</feature>
<dbReference type="PANTHER" id="PTHR24379:SF121">
    <property type="entry name" value="C2H2-TYPE DOMAIN-CONTAINING PROTEIN"/>
    <property type="match status" value="1"/>
</dbReference>
<keyword evidence="12" id="KW-1185">Reference proteome</keyword>
<dbReference type="SMART" id="SM00355">
    <property type="entry name" value="ZnF_C2H2"/>
    <property type="match status" value="13"/>
</dbReference>
<feature type="domain" description="C2H2-type" evidence="9">
    <location>
        <begin position="661"/>
        <end position="693"/>
    </location>
</feature>
<feature type="domain" description="C2H2-type" evidence="9">
    <location>
        <begin position="404"/>
        <end position="426"/>
    </location>
</feature>
<dbReference type="PROSITE" id="PS50950">
    <property type="entry name" value="ZF_THAP"/>
    <property type="match status" value="1"/>
</dbReference>
<accession>A0ABR1AGN1</accession>
<evidence type="ECO:0000256" key="2">
    <source>
        <dbReference type="ARBA" id="ARBA00022737"/>
    </source>
</evidence>
<feature type="domain" description="C2H2-type" evidence="9">
    <location>
        <begin position="376"/>
        <end position="403"/>
    </location>
</feature>
<dbReference type="SMART" id="SM00692">
    <property type="entry name" value="DM3"/>
    <property type="match status" value="1"/>
</dbReference>
<evidence type="ECO:0000259" key="10">
    <source>
        <dbReference type="PROSITE" id="PS50950"/>
    </source>
</evidence>
<dbReference type="SMART" id="SM00980">
    <property type="entry name" value="THAP"/>
    <property type="match status" value="1"/>
</dbReference>
<keyword evidence="3 6" id="KW-0863">Zinc-finger</keyword>
<dbReference type="EMBL" id="JAWJWF010000049">
    <property type="protein sequence ID" value="KAK6619127.1"/>
    <property type="molecule type" value="Genomic_DNA"/>
</dbReference>
<evidence type="ECO:0000256" key="6">
    <source>
        <dbReference type="PROSITE-ProRule" id="PRU00042"/>
    </source>
</evidence>
<dbReference type="Pfam" id="PF13912">
    <property type="entry name" value="zf-C2H2_6"/>
    <property type="match status" value="1"/>
</dbReference>
<feature type="domain" description="C2H2-type" evidence="9">
    <location>
        <begin position="550"/>
        <end position="577"/>
    </location>
</feature>
<dbReference type="PROSITE" id="PS00028">
    <property type="entry name" value="ZINC_FINGER_C2H2_1"/>
    <property type="match status" value="9"/>
</dbReference>
<dbReference type="InterPro" id="IPR006612">
    <property type="entry name" value="THAP_Znf"/>
</dbReference>
<dbReference type="InterPro" id="IPR036236">
    <property type="entry name" value="Znf_C2H2_sf"/>
</dbReference>
<name>A0ABR1AGN1_POLSC</name>
<dbReference type="Pfam" id="PF00096">
    <property type="entry name" value="zf-C2H2"/>
    <property type="match status" value="4"/>
</dbReference>
<feature type="domain" description="C2H2-type" evidence="9">
    <location>
        <begin position="514"/>
        <end position="536"/>
    </location>
</feature>
<dbReference type="SUPFAM" id="SSF57667">
    <property type="entry name" value="beta-beta-alpha zinc fingers"/>
    <property type="match status" value="5"/>
</dbReference>
<feature type="domain" description="C2H2-type" evidence="9">
    <location>
        <begin position="485"/>
        <end position="514"/>
    </location>
</feature>
<reference evidence="11 12" key="1">
    <citation type="submission" date="2023-09" db="EMBL/GenBank/DDBJ databases">
        <title>Genomes of two closely related lineages of the louse Polyplax serrata with different host specificities.</title>
        <authorList>
            <person name="Martinu J."/>
            <person name="Tarabai H."/>
            <person name="Stefka J."/>
            <person name="Hypsa V."/>
        </authorList>
    </citation>
    <scope>NUCLEOTIDE SEQUENCE [LARGE SCALE GENOMIC DNA]</scope>
    <source>
        <strain evidence="11">98ZLc_SE</strain>
    </source>
</reference>
<evidence type="ECO:0000256" key="3">
    <source>
        <dbReference type="ARBA" id="ARBA00022771"/>
    </source>
</evidence>
<feature type="region of interest" description="Disordered" evidence="8">
    <location>
        <begin position="349"/>
        <end position="371"/>
    </location>
</feature>
<gene>
    <name evidence="11" type="ORF">RUM44_003509</name>
</gene>
<feature type="domain" description="C2H2-type" evidence="9">
    <location>
        <begin position="634"/>
        <end position="661"/>
    </location>
</feature>
<comment type="caution">
    <text evidence="11">The sequence shown here is derived from an EMBL/GenBank/DDBJ whole genome shotgun (WGS) entry which is preliminary data.</text>
</comment>
<evidence type="ECO:0000256" key="1">
    <source>
        <dbReference type="ARBA" id="ARBA00022723"/>
    </source>
</evidence>
<feature type="domain" description="C2H2-type" evidence="9">
    <location>
        <begin position="606"/>
        <end position="633"/>
    </location>
</feature>
<dbReference type="Pfam" id="PF05485">
    <property type="entry name" value="THAP"/>
    <property type="match status" value="1"/>
</dbReference>
<feature type="compositionally biased region" description="Basic and acidic residues" evidence="8">
    <location>
        <begin position="351"/>
        <end position="371"/>
    </location>
</feature>
<proteinExistence type="predicted"/>
<evidence type="ECO:0000256" key="4">
    <source>
        <dbReference type="ARBA" id="ARBA00022833"/>
    </source>
</evidence>
<evidence type="ECO:0000313" key="12">
    <source>
        <dbReference type="Proteomes" id="UP001359485"/>
    </source>
</evidence>
<dbReference type="Pfam" id="PF13894">
    <property type="entry name" value="zf-C2H2_4"/>
    <property type="match status" value="2"/>
</dbReference>
<keyword evidence="2" id="KW-0677">Repeat</keyword>
<dbReference type="Proteomes" id="UP001359485">
    <property type="component" value="Unassembled WGS sequence"/>
</dbReference>
<protein>
    <submittedName>
        <fullName evidence="11">Uncharacterized protein</fullName>
    </submittedName>
</protein>
<dbReference type="SUPFAM" id="SSF57716">
    <property type="entry name" value="Glucocorticoid receptor-like (DNA-binding domain)"/>
    <property type="match status" value="1"/>
</dbReference>
<evidence type="ECO:0000256" key="8">
    <source>
        <dbReference type="SAM" id="MobiDB-lite"/>
    </source>
</evidence>
<dbReference type="InterPro" id="IPR038441">
    <property type="entry name" value="THAP_Znf_sf"/>
</dbReference>